<proteinExistence type="predicted"/>
<dbReference type="Pfam" id="PF12146">
    <property type="entry name" value="Hydrolase_4"/>
    <property type="match status" value="1"/>
</dbReference>
<evidence type="ECO:0000313" key="3">
    <source>
        <dbReference type="Proteomes" id="UP001597214"/>
    </source>
</evidence>
<organism evidence="2 3">
    <name type="scientific">Bacillus salitolerans</name>
    <dbReference type="NCBI Taxonomy" id="1437434"/>
    <lineage>
        <taxon>Bacteria</taxon>
        <taxon>Bacillati</taxon>
        <taxon>Bacillota</taxon>
        <taxon>Bacilli</taxon>
        <taxon>Bacillales</taxon>
        <taxon>Bacillaceae</taxon>
        <taxon>Bacillus</taxon>
    </lineage>
</organism>
<accession>A0ABW4LWL4</accession>
<feature type="domain" description="Serine aminopeptidase S33" evidence="1">
    <location>
        <begin position="8"/>
        <end position="245"/>
    </location>
</feature>
<comment type="caution">
    <text evidence="2">The sequence shown here is derived from an EMBL/GenBank/DDBJ whole genome shotgun (WGS) entry which is preliminary data.</text>
</comment>
<keyword evidence="2" id="KW-0378">Hydrolase</keyword>
<sequence length="264" mass="30727">MWKWEADNPKGVIVIVHGAAEHHGRYRWLIEMWRCEGYHVIMGDLPGHGTTSRSQRGHINSFDEYIETVEMWYKEAQRYELPIFLLGHSMGGLIVIRSLQEKQLSVKGVMLSSPWLALAEGLTPSRVLNSASKVLNHLFPSFRFSTGLNAEMVTRNKEVITFTKNDSLYVKKITVRWFREIIQAHALAFSNINKFPDIPVLFMQSGSDEVVDKTKGKEWFDLSLLTDKTYKEWPGLYHELFNEPERDKVFEYAKRFVETQLELE</sequence>
<dbReference type="EMBL" id="JBHUEM010000054">
    <property type="protein sequence ID" value="MFD1739259.1"/>
    <property type="molecule type" value="Genomic_DNA"/>
</dbReference>
<keyword evidence="3" id="KW-1185">Reference proteome</keyword>
<reference evidence="3" key="1">
    <citation type="journal article" date="2019" name="Int. J. Syst. Evol. Microbiol.">
        <title>The Global Catalogue of Microorganisms (GCM) 10K type strain sequencing project: providing services to taxonomists for standard genome sequencing and annotation.</title>
        <authorList>
            <consortium name="The Broad Institute Genomics Platform"/>
            <consortium name="The Broad Institute Genome Sequencing Center for Infectious Disease"/>
            <person name="Wu L."/>
            <person name="Ma J."/>
        </authorList>
    </citation>
    <scope>NUCLEOTIDE SEQUENCE [LARGE SCALE GENOMIC DNA]</scope>
    <source>
        <strain evidence="3">CCUG 49339</strain>
    </source>
</reference>
<dbReference type="SUPFAM" id="SSF53474">
    <property type="entry name" value="alpha/beta-Hydrolases"/>
    <property type="match status" value="1"/>
</dbReference>
<protein>
    <submittedName>
        <fullName evidence="2">Alpha/beta hydrolase</fullName>
    </submittedName>
</protein>
<dbReference type="Proteomes" id="UP001597214">
    <property type="component" value="Unassembled WGS sequence"/>
</dbReference>
<dbReference type="GO" id="GO:0016787">
    <property type="term" value="F:hydrolase activity"/>
    <property type="evidence" value="ECO:0007669"/>
    <property type="project" value="UniProtKB-KW"/>
</dbReference>
<dbReference type="PANTHER" id="PTHR11614">
    <property type="entry name" value="PHOSPHOLIPASE-RELATED"/>
    <property type="match status" value="1"/>
</dbReference>
<name>A0ABW4LWL4_9BACI</name>
<dbReference type="InterPro" id="IPR029058">
    <property type="entry name" value="AB_hydrolase_fold"/>
</dbReference>
<dbReference type="InterPro" id="IPR051044">
    <property type="entry name" value="MAG_DAG_Lipase"/>
</dbReference>
<evidence type="ECO:0000313" key="2">
    <source>
        <dbReference type="EMBL" id="MFD1739259.1"/>
    </source>
</evidence>
<evidence type="ECO:0000259" key="1">
    <source>
        <dbReference type="Pfam" id="PF12146"/>
    </source>
</evidence>
<dbReference type="Gene3D" id="3.40.50.1820">
    <property type="entry name" value="alpha/beta hydrolase"/>
    <property type="match status" value="1"/>
</dbReference>
<gene>
    <name evidence="2" type="ORF">ACFSCX_22520</name>
</gene>
<dbReference type="InterPro" id="IPR022742">
    <property type="entry name" value="Hydrolase_4"/>
</dbReference>
<dbReference type="RefSeq" id="WP_377930490.1">
    <property type="nucleotide sequence ID" value="NZ_JBHUEM010000054.1"/>
</dbReference>